<reference evidence="3" key="2">
    <citation type="journal article" date="2018" name="Plant J.">
        <title>The Sorghum bicolor reference genome: improved assembly, gene annotations, a transcriptome atlas, and signatures of genome organization.</title>
        <authorList>
            <person name="McCormick R.F."/>
            <person name="Truong S.K."/>
            <person name="Sreedasyam A."/>
            <person name="Jenkins J."/>
            <person name="Shu S."/>
            <person name="Sims D."/>
            <person name="Kennedy M."/>
            <person name="Amirebrahimi M."/>
            <person name="Weers B.D."/>
            <person name="McKinley B."/>
            <person name="Mattison A."/>
            <person name="Morishige D.T."/>
            <person name="Grimwood J."/>
            <person name="Schmutz J."/>
            <person name="Mullet J.E."/>
        </authorList>
    </citation>
    <scope>NUCLEOTIDE SEQUENCE [LARGE SCALE GENOMIC DNA]</scope>
    <source>
        <strain evidence="3">cv. BTx623</strain>
    </source>
</reference>
<organism evidence="2 3">
    <name type="scientific">Sorghum bicolor</name>
    <name type="common">Sorghum</name>
    <name type="synonym">Sorghum vulgare</name>
    <dbReference type="NCBI Taxonomy" id="4558"/>
    <lineage>
        <taxon>Eukaryota</taxon>
        <taxon>Viridiplantae</taxon>
        <taxon>Streptophyta</taxon>
        <taxon>Embryophyta</taxon>
        <taxon>Tracheophyta</taxon>
        <taxon>Spermatophyta</taxon>
        <taxon>Magnoliopsida</taxon>
        <taxon>Liliopsida</taxon>
        <taxon>Poales</taxon>
        <taxon>Poaceae</taxon>
        <taxon>PACMAD clade</taxon>
        <taxon>Panicoideae</taxon>
        <taxon>Andropogonodae</taxon>
        <taxon>Andropogoneae</taxon>
        <taxon>Sorghinae</taxon>
        <taxon>Sorghum</taxon>
    </lineage>
</organism>
<protein>
    <submittedName>
        <fullName evidence="2">Uncharacterized protein</fullName>
    </submittedName>
</protein>
<dbReference type="Gramene" id="KXG23903">
    <property type="protein sequence ID" value="KXG23903"/>
    <property type="gene ID" value="SORBI_3008G156800"/>
</dbReference>
<feature type="compositionally biased region" description="Basic and acidic residues" evidence="1">
    <location>
        <begin position="38"/>
        <end position="47"/>
    </location>
</feature>
<dbReference type="EMBL" id="CM000767">
    <property type="protein sequence ID" value="KXG23903.1"/>
    <property type="molecule type" value="Genomic_DNA"/>
</dbReference>
<reference evidence="2 3" key="1">
    <citation type="journal article" date="2009" name="Nature">
        <title>The Sorghum bicolor genome and the diversification of grasses.</title>
        <authorList>
            <person name="Paterson A.H."/>
            <person name="Bowers J.E."/>
            <person name="Bruggmann R."/>
            <person name="Dubchak I."/>
            <person name="Grimwood J."/>
            <person name="Gundlach H."/>
            <person name="Haberer G."/>
            <person name="Hellsten U."/>
            <person name="Mitros T."/>
            <person name="Poliakov A."/>
            <person name="Schmutz J."/>
            <person name="Spannagl M."/>
            <person name="Tang H."/>
            <person name="Wang X."/>
            <person name="Wicker T."/>
            <person name="Bharti A.K."/>
            <person name="Chapman J."/>
            <person name="Feltus F.A."/>
            <person name="Gowik U."/>
            <person name="Grigoriev I.V."/>
            <person name="Lyons E."/>
            <person name="Maher C.A."/>
            <person name="Martis M."/>
            <person name="Narechania A."/>
            <person name="Otillar R.P."/>
            <person name="Penning B.W."/>
            <person name="Salamov A.A."/>
            <person name="Wang Y."/>
            <person name="Zhang L."/>
            <person name="Carpita N.C."/>
            <person name="Freeling M."/>
            <person name="Gingle A.R."/>
            <person name="Hash C.T."/>
            <person name="Keller B."/>
            <person name="Klein P."/>
            <person name="Kresovich S."/>
            <person name="McCann M.C."/>
            <person name="Ming R."/>
            <person name="Peterson D.G."/>
            <person name="Mehboob-ur-Rahman"/>
            <person name="Ware D."/>
            <person name="Westhoff P."/>
            <person name="Mayer K.F."/>
            <person name="Messing J."/>
            <person name="Rokhsar D.S."/>
        </authorList>
    </citation>
    <scope>NUCLEOTIDE SEQUENCE [LARGE SCALE GENOMIC DNA]</scope>
    <source>
        <strain evidence="3">cv. BTx623</strain>
    </source>
</reference>
<evidence type="ECO:0000313" key="3">
    <source>
        <dbReference type="Proteomes" id="UP000000768"/>
    </source>
</evidence>
<proteinExistence type="predicted"/>
<evidence type="ECO:0000256" key="1">
    <source>
        <dbReference type="SAM" id="MobiDB-lite"/>
    </source>
</evidence>
<dbReference type="Proteomes" id="UP000000768">
    <property type="component" value="Chromosome 8"/>
</dbReference>
<accession>A0A1B6PDZ1</accession>
<dbReference type="InParanoid" id="A0A1B6PDZ1"/>
<feature type="region of interest" description="Disordered" evidence="1">
    <location>
        <begin position="1"/>
        <end position="47"/>
    </location>
</feature>
<evidence type="ECO:0000313" key="2">
    <source>
        <dbReference type="EMBL" id="KXG23903.1"/>
    </source>
</evidence>
<dbReference type="AlphaFoldDB" id="A0A1B6PDZ1"/>
<name>A0A1B6PDZ1_SORBI</name>
<sequence>MKMAKTNKADKVAPSVQIARMGGAGTGGKANGRNCKQTGKDHMEDEGRGYRKLRCSWNSIELQLGRCSSV</sequence>
<gene>
    <name evidence="2" type="ORF">SORBI_3008G156800</name>
</gene>
<keyword evidence="3" id="KW-1185">Reference proteome</keyword>